<accession>A0ABS7WWW3</accession>
<dbReference type="InterPro" id="IPR032564">
    <property type="entry name" value="DUF4928"/>
</dbReference>
<name>A0ABS7WWW3_9GAMM</name>
<dbReference type="EMBL" id="JAGXFD010000001">
    <property type="protein sequence ID" value="MBZ9566376.1"/>
    <property type="molecule type" value="Genomic_DNA"/>
</dbReference>
<gene>
    <name evidence="1" type="ORF">KGQ91_01535</name>
</gene>
<reference evidence="1 2" key="1">
    <citation type="submission" date="2021-05" db="EMBL/GenBank/DDBJ databases">
        <title>Petroleum and Energy Research Collection (APPE): ex situ preservation of microbial diversity associated with the oil industry and exploitation of its biotechnological potential.</title>
        <authorList>
            <person name="Paixao C.T.M."/>
            <person name="Gomes M.B."/>
            <person name="Oliveira V.M."/>
        </authorList>
    </citation>
    <scope>NUCLEOTIDE SEQUENCE [LARGE SCALE GENOMIC DNA]</scope>
    <source>
        <strain evidence="1 2">LIT2</strain>
    </source>
</reference>
<organism evidence="1 2">
    <name type="scientific">Modicisalibacter tunisiensis</name>
    <dbReference type="NCBI Taxonomy" id="390637"/>
    <lineage>
        <taxon>Bacteria</taxon>
        <taxon>Pseudomonadati</taxon>
        <taxon>Pseudomonadota</taxon>
        <taxon>Gammaproteobacteria</taxon>
        <taxon>Oceanospirillales</taxon>
        <taxon>Halomonadaceae</taxon>
        <taxon>Modicisalibacter</taxon>
    </lineage>
</organism>
<dbReference type="Proteomes" id="UP001319883">
    <property type="component" value="Unassembled WGS sequence"/>
</dbReference>
<protein>
    <submittedName>
        <fullName evidence="1">DUF4928 family protein</fullName>
    </submittedName>
</protein>
<comment type="caution">
    <text evidence="1">The sequence shown here is derived from an EMBL/GenBank/DDBJ whole genome shotgun (WGS) entry which is preliminary data.</text>
</comment>
<proteinExistence type="predicted"/>
<dbReference type="RefSeq" id="WP_224420095.1">
    <property type="nucleotide sequence ID" value="NZ_JAGXFD010000001.1"/>
</dbReference>
<keyword evidence="2" id="KW-1185">Reference proteome</keyword>
<evidence type="ECO:0000313" key="1">
    <source>
        <dbReference type="EMBL" id="MBZ9566376.1"/>
    </source>
</evidence>
<sequence>MLRLLIEFRIEAFWIQRVHEFFSAKPFKIRLDASRSLRTLVRDMIVQAEERQRNAPGMQYAGAVLQHLVGAKLDCALGIGNFEHNSFSTSDAQSGRAGDFFIGDVALHVTTAPGEAVIGRCRDNIDDGHRPIIVTTSRGVSAAEVLAENAGLGDRIDVFEVEQFVALNLYELGRFAAEGRRTAVGDVVTRYNEIVENFETDPSLKIEFKQ</sequence>
<evidence type="ECO:0000313" key="2">
    <source>
        <dbReference type="Proteomes" id="UP001319883"/>
    </source>
</evidence>
<dbReference type="Pfam" id="PF16280">
    <property type="entry name" value="DUF4928"/>
    <property type="match status" value="1"/>
</dbReference>